<protein>
    <recommendedName>
        <fullName evidence="9">Cytochrome p450</fullName>
    </recommendedName>
</protein>
<gene>
    <name evidence="7" type="ORF">O0I10_012018</name>
</gene>
<dbReference type="Gene3D" id="1.10.630.10">
    <property type="entry name" value="Cytochrome P450"/>
    <property type="match status" value="1"/>
</dbReference>
<feature type="binding site" description="axial binding residue" evidence="5">
    <location>
        <position position="462"/>
    </location>
    <ligand>
        <name>heme</name>
        <dbReference type="ChEBI" id="CHEBI:30413"/>
    </ligand>
    <ligandPart>
        <name>Fe</name>
        <dbReference type="ChEBI" id="CHEBI:18248"/>
    </ligandPart>
</feature>
<dbReference type="RefSeq" id="XP_058337261.1">
    <property type="nucleotide sequence ID" value="XM_058491967.1"/>
</dbReference>
<evidence type="ECO:0008006" key="9">
    <source>
        <dbReference type="Google" id="ProtNLM"/>
    </source>
</evidence>
<dbReference type="EMBL" id="JARTCD010000108">
    <property type="protein sequence ID" value="KAJ8652347.1"/>
    <property type="molecule type" value="Genomic_DNA"/>
</dbReference>
<evidence type="ECO:0000256" key="5">
    <source>
        <dbReference type="PIRSR" id="PIRSR602401-1"/>
    </source>
</evidence>
<evidence type="ECO:0000256" key="4">
    <source>
        <dbReference type="ARBA" id="ARBA00023004"/>
    </source>
</evidence>
<accession>A0AAD7URX8</accession>
<dbReference type="GeneID" id="83219407"/>
<dbReference type="GO" id="GO:0020037">
    <property type="term" value="F:heme binding"/>
    <property type="evidence" value="ECO:0007669"/>
    <property type="project" value="InterPro"/>
</dbReference>
<dbReference type="GO" id="GO:0004497">
    <property type="term" value="F:monooxygenase activity"/>
    <property type="evidence" value="ECO:0007669"/>
    <property type="project" value="UniProtKB-KW"/>
</dbReference>
<proteinExistence type="inferred from homology"/>
<dbReference type="PROSITE" id="PS00086">
    <property type="entry name" value="CYTOCHROME_P450"/>
    <property type="match status" value="1"/>
</dbReference>
<dbReference type="Pfam" id="PF00067">
    <property type="entry name" value="p450"/>
    <property type="match status" value="1"/>
</dbReference>
<comment type="cofactor">
    <cofactor evidence="5">
        <name>heme</name>
        <dbReference type="ChEBI" id="CHEBI:30413"/>
    </cofactor>
</comment>
<keyword evidence="4 5" id="KW-0408">Iron</keyword>
<dbReference type="PANTHER" id="PTHR24296">
    <property type="entry name" value="CYTOCHROME P450"/>
    <property type="match status" value="1"/>
</dbReference>
<sequence>MSPLTDISEQLSTTGKVGLASAGVLALLMAKYPDRAIFDEYREGIPHRKGVPLLGMLPIVLSNRYRLHDLQLDNFESLDSLTVTSSSFGVKRRIFTINPENVEHVLKNNFENYAKGPQLQAAMHDLLGHGIFNANGAQWRFQRKAASFIFSVKNFRDHFTDVFVQEMQYVTDHILDSAAKNHRVVDFHDLMYKFTLDSFVLLGFGVKLHGLQQEKQVEFAQSFDVCQHKASWRVAFPFWKSYEALQSVFVPWRKGPSHHLKVVDDFAFKVIKERRQQMAEGHTFKDLLSRFMNTRDENGELLDDRGLRDIIINFIIAGRDTTAQALSWTFYNLMLHPRVEKKLVDEIFEHVNADLESDSPALYEAIKDMPYAHAVLYEVLRLFPSVPGNQKYALNDDVLPDGTHVQAGDYVTWHPYAMGRSTKLWGADAKSFKPERWFNEDGQLKRESQGQWPAFHAGPRVCLGQQLATLESLVAIVMLLRRYKFTLAHDQEVTYITSLTLPMKNGIKVFVEKRQ</sequence>
<organism evidence="7 8">
    <name type="scientific">Lichtheimia ornata</name>
    <dbReference type="NCBI Taxonomy" id="688661"/>
    <lineage>
        <taxon>Eukaryota</taxon>
        <taxon>Fungi</taxon>
        <taxon>Fungi incertae sedis</taxon>
        <taxon>Mucoromycota</taxon>
        <taxon>Mucoromycotina</taxon>
        <taxon>Mucoromycetes</taxon>
        <taxon>Mucorales</taxon>
        <taxon>Lichtheimiaceae</taxon>
        <taxon>Lichtheimia</taxon>
    </lineage>
</organism>
<reference evidence="7 8" key="1">
    <citation type="submission" date="2023-03" db="EMBL/GenBank/DDBJ databases">
        <title>Genome sequence of Lichtheimia ornata CBS 291.66.</title>
        <authorList>
            <person name="Mohabir J.T."/>
            <person name="Shea T.P."/>
            <person name="Kurbessoian T."/>
            <person name="Berby B."/>
            <person name="Fontaine J."/>
            <person name="Livny J."/>
            <person name="Gnirke A."/>
            <person name="Stajich J.E."/>
            <person name="Cuomo C.A."/>
        </authorList>
    </citation>
    <scope>NUCLEOTIDE SEQUENCE [LARGE SCALE GENOMIC DNA]</scope>
    <source>
        <strain evidence="7">CBS 291.66</strain>
    </source>
</reference>
<dbReference type="GO" id="GO:0005506">
    <property type="term" value="F:iron ion binding"/>
    <property type="evidence" value="ECO:0007669"/>
    <property type="project" value="InterPro"/>
</dbReference>
<dbReference type="InterPro" id="IPR002401">
    <property type="entry name" value="Cyt_P450_E_grp-I"/>
</dbReference>
<name>A0AAD7URX8_9FUNG</name>
<dbReference type="GO" id="GO:0016705">
    <property type="term" value="F:oxidoreductase activity, acting on paired donors, with incorporation or reduction of molecular oxygen"/>
    <property type="evidence" value="ECO:0007669"/>
    <property type="project" value="InterPro"/>
</dbReference>
<keyword evidence="5 6" id="KW-0349">Heme</keyword>
<dbReference type="GO" id="GO:0006629">
    <property type="term" value="P:lipid metabolic process"/>
    <property type="evidence" value="ECO:0007669"/>
    <property type="project" value="UniProtKB-ARBA"/>
</dbReference>
<dbReference type="PRINTS" id="PR00463">
    <property type="entry name" value="EP450I"/>
</dbReference>
<evidence type="ECO:0000256" key="6">
    <source>
        <dbReference type="RuleBase" id="RU000461"/>
    </source>
</evidence>
<keyword evidence="3 6" id="KW-0560">Oxidoreductase</keyword>
<evidence type="ECO:0000256" key="3">
    <source>
        <dbReference type="ARBA" id="ARBA00023002"/>
    </source>
</evidence>
<dbReference type="Proteomes" id="UP001234581">
    <property type="component" value="Unassembled WGS sequence"/>
</dbReference>
<keyword evidence="2 5" id="KW-0479">Metal-binding</keyword>
<comment type="caution">
    <text evidence="7">The sequence shown here is derived from an EMBL/GenBank/DDBJ whole genome shotgun (WGS) entry which is preliminary data.</text>
</comment>
<dbReference type="AlphaFoldDB" id="A0AAD7URX8"/>
<dbReference type="CDD" id="cd11064">
    <property type="entry name" value="CYP86A"/>
    <property type="match status" value="1"/>
</dbReference>
<dbReference type="PRINTS" id="PR00385">
    <property type="entry name" value="P450"/>
</dbReference>
<dbReference type="InterPro" id="IPR001128">
    <property type="entry name" value="Cyt_P450"/>
</dbReference>
<evidence type="ECO:0000256" key="1">
    <source>
        <dbReference type="ARBA" id="ARBA00010617"/>
    </source>
</evidence>
<dbReference type="InterPro" id="IPR017972">
    <property type="entry name" value="Cyt_P450_CS"/>
</dbReference>
<dbReference type="InterPro" id="IPR036396">
    <property type="entry name" value="Cyt_P450_sf"/>
</dbReference>
<comment type="similarity">
    <text evidence="1 6">Belongs to the cytochrome P450 family.</text>
</comment>
<dbReference type="SUPFAM" id="SSF48264">
    <property type="entry name" value="Cytochrome P450"/>
    <property type="match status" value="1"/>
</dbReference>
<evidence type="ECO:0000313" key="8">
    <source>
        <dbReference type="Proteomes" id="UP001234581"/>
    </source>
</evidence>
<keyword evidence="6" id="KW-0503">Monooxygenase</keyword>
<evidence type="ECO:0000256" key="2">
    <source>
        <dbReference type="ARBA" id="ARBA00022723"/>
    </source>
</evidence>
<keyword evidence="8" id="KW-1185">Reference proteome</keyword>
<evidence type="ECO:0000313" key="7">
    <source>
        <dbReference type="EMBL" id="KAJ8652347.1"/>
    </source>
</evidence>